<evidence type="ECO:0000256" key="5">
    <source>
        <dbReference type="ARBA" id="ARBA00022490"/>
    </source>
</evidence>
<dbReference type="InterPro" id="IPR004516">
    <property type="entry name" value="HisRS/HisZ"/>
</dbReference>
<evidence type="ECO:0000256" key="10">
    <source>
        <dbReference type="ARBA" id="ARBA00047639"/>
    </source>
</evidence>
<dbReference type="PIRSF" id="PIRSF001549">
    <property type="entry name" value="His-tRNA_synth"/>
    <property type="match status" value="1"/>
</dbReference>
<comment type="caution">
    <text evidence="14">The sequence shown here is derived from an EMBL/GenBank/DDBJ whole genome shotgun (WGS) entry which is preliminary data.</text>
</comment>
<dbReference type="Gene3D" id="3.40.50.800">
    <property type="entry name" value="Anticodon-binding domain"/>
    <property type="match status" value="1"/>
</dbReference>
<dbReference type="InterPro" id="IPR041715">
    <property type="entry name" value="HisRS-like_core"/>
</dbReference>
<dbReference type="InterPro" id="IPR015807">
    <property type="entry name" value="His-tRNA-ligase"/>
</dbReference>
<keyword evidence="9" id="KW-0030">Aminoacyl-tRNA synthetase</keyword>
<dbReference type="RefSeq" id="WP_344150393.1">
    <property type="nucleotide sequence ID" value="NZ_BAAAQR010000004.1"/>
</dbReference>
<organism evidence="14 15">
    <name type="scientific">Nocardioides koreensis</name>
    <dbReference type="NCBI Taxonomy" id="433651"/>
    <lineage>
        <taxon>Bacteria</taxon>
        <taxon>Bacillati</taxon>
        <taxon>Actinomycetota</taxon>
        <taxon>Actinomycetes</taxon>
        <taxon>Propionibacteriales</taxon>
        <taxon>Nocardioidaceae</taxon>
        <taxon>Nocardioides</taxon>
    </lineage>
</organism>
<dbReference type="Pfam" id="PF03129">
    <property type="entry name" value="HGTP_anticodon"/>
    <property type="match status" value="1"/>
</dbReference>
<feature type="compositionally biased region" description="Polar residues" evidence="12">
    <location>
        <begin position="443"/>
        <end position="454"/>
    </location>
</feature>
<gene>
    <name evidence="14" type="primary">hisS</name>
    <name evidence="14" type="ORF">GCM10009844_18320</name>
</gene>
<comment type="subunit">
    <text evidence="2">Homodimer.</text>
</comment>
<proteinExistence type="inferred from homology"/>
<dbReference type="InterPro" id="IPR036621">
    <property type="entry name" value="Anticodon-bd_dom_sf"/>
</dbReference>
<feature type="region of interest" description="Disordered" evidence="12">
    <location>
        <begin position="418"/>
        <end position="486"/>
    </location>
</feature>
<dbReference type="SUPFAM" id="SSF55681">
    <property type="entry name" value="Class II aaRS and biotin synthetases"/>
    <property type="match status" value="1"/>
</dbReference>
<keyword evidence="6" id="KW-0547">Nucleotide-binding</keyword>
<dbReference type="SUPFAM" id="SSF52954">
    <property type="entry name" value="Class II aaRS ABD-related"/>
    <property type="match status" value="1"/>
</dbReference>
<evidence type="ECO:0000256" key="7">
    <source>
        <dbReference type="ARBA" id="ARBA00022840"/>
    </source>
</evidence>
<dbReference type="NCBIfam" id="TIGR00442">
    <property type="entry name" value="hisS"/>
    <property type="match status" value="1"/>
</dbReference>
<reference evidence="15" key="1">
    <citation type="journal article" date="2019" name="Int. J. Syst. Evol. Microbiol.">
        <title>The Global Catalogue of Microorganisms (GCM) 10K type strain sequencing project: providing services to taxonomists for standard genome sequencing and annotation.</title>
        <authorList>
            <consortium name="The Broad Institute Genomics Platform"/>
            <consortium name="The Broad Institute Genome Sequencing Center for Infectious Disease"/>
            <person name="Wu L."/>
            <person name="Ma J."/>
        </authorList>
    </citation>
    <scope>NUCLEOTIDE SEQUENCE [LARGE SCALE GENOMIC DNA]</scope>
    <source>
        <strain evidence="15">JCM 16022</strain>
    </source>
</reference>
<dbReference type="InterPro" id="IPR006195">
    <property type="entry name" value="aa-tRNA-synth_II"/>
</dbReference>
<dbReference type="PANTHER" id="PTHR11476:SF7">
    <property type="entry name" value="HISTIDINE--TRNA LIGASE"/>
    <property type="match status" value="1"/>
</dbReference>
<dbReference type="Pfam" id="PF13393">
    <property type="entry name" value="tRNA-synt_His"/>
    <property type="match status" value="1"/>
</dbReference>
<evidence type="ECO:0000313" key="14">
    <source>
        <dbReference type="EMBL" id="GAA2144577.1"/>
    </source>
</evidence>
<keyword evidence="15" id="KW-1185">Reference proteome</keyword>
<evidence type="ECO:0000259" key="13">
    <source>
        <dbReference type="PROSITE" id="PS50862"/>
    </source>
</evidence>
<keyword evidence="8" id="KW-0648">Protein biosynthesis</keyword>
<keyword evidence="7" id="KW-0067">ATP-binding</keyword>
<evidence type="ECO:0000313" key="15">
    <source>
        <dbReference type="Proteomes" id="UP001501771"/>
    </source>
</evidence>
<evidence type="ECO:0000256" key="11">
    <source>
        <dbReference type="NCBIfam" id="TIGR00442"/>
    </source>
</evidence>
<comment type="catalytic activity">
    <reaction evidence="10">
        <text>tRNA(His) + L-histidine + ATP = L-histidyl-tRNA(His) + AMP + diphosphate + H(+)</text>
        <dbReference type="Rhea" id="RHEA:17313"/>
        <dbReference type="Rhea" id="RHEA-COMP:9665"/>
        <dbReference type="Rhea" id="RHEA-COMP:9689"/>
        <dbReference type="ChEBI" id="CHEBI:15378"/>
        <dbReference type="ChEBI" id="CHEBI:30616"/>
        <dbReference type="ChEBI" id="CHEBI:33019"/>
        <dbReference type="ChEBI" id="CHEBI:57595"/>
        <dbReference type="ChEBI" id="CHEBI:78442"/>
        <dbReference type="ChEBI" id="CHEBI:78527"/>
        <dbReference type="ChEBI" id="CHEBI:456215"/>
        <dbReference type="EC" id="6.1.1.21"/>
    </reaction>
</comment>
<dbReference type="CDD" id="cd00773">
    <property type="entry name" value="HisRS-like_core"/>
    <property type="match status" value="1"/>
</dbReference>
<dbReference type="Proteomes" id="UP001501771">
    <property type="component" value="Unassembled WGS sequence"/>
</dbReference>
<evidence type="ECO:0000256" key="4">
    <source>
        <dbReference type="ARBA" id="ARBA00017399"/>
    </source>
</evidence>
<accession>A0ABP5LFS9</accession>
<evidence type="ECO:0000256" key="1">
    <source>
        <dbReference type="ARBA" id="ARBA00008226"/>
    </source>
</evidence>
<protein>
    <recommendedName>
        <fullName evidence="4 11">Histidine--tRNA ligase</fullName>
        <ecNumber evidence="3 11">6.1.1.21</ecNumber>
    </recommendedName>
</protein>
<feature type="compositionally biased region" description="Polar residues" evidence="12">
    <location>
        <begin position="475"/>
        <end position="486"/>
    </location>
</feature>
<evidence type="ECO:0000256" key="2">
    <source>
        <dbReference type="ARBA" id="ARBA00011738"/>
    </source>
</evidence>
<evidence type="ECO:0000256" key="8">
    <source>
        <dbReference type="ARBA" id="ARBA00022917"/>
    </source>
</evidence>
<sequence>MSAKPTPLSGFPELLPEQRFVEQQVIDTLRRTFELHGFAGIETRAVEPMDQLLRKGETSKEVYVLRRLQADAEGADSGMGLHFDLTVPFARYVLENAGKLEFPFRRYQIQKAWRGERPQEGRYREFTQADIDVVMKDELPFHFDVEVARVMAEALSGLPLPPLRLRVNNRKLIEGFYRGIGAADPQAVITIIDKLDKLPADQVAALLRSDAGLSGAQADQCLQLATISTTDSGFVDKVRALGVEHELLDTGLAELAAVIDGCAAVRSDRFEVEASLSLARGLDYYTGTVFEIYMVGFEFLKSVGGGGRYDALASDGRSTYPGVGISFGISRSLVPLMSRGLLSSDRRVPSVVLVALPDEESRPASDAIAQALRANGVACEVAASAQKFGKQIRYAERRGIPYVWFTGRDGGHEVKDIRSGEQVAADPATWTPPEQDLRPRVVSTGSTTEPSAGNTEPHAGSTEPSAGNNEPHAGNTEQTASNEEKQ</sequence>
<dbReference type="GO" id="GO:0016874">
    <property type="term" value="F:ligase activity"/>
    <property type="evidence" value="ECO:0007669"/>
    <property type="project" value="UniProtKB-KW"/>
</dbReference>
<name>A0ABP5LFS9_9ACTN</name>
<dbReference type="InterPro" id="IPR045864">
    <property type="entry name" value="aa-tRNA-synth_II/BPL/LPL"/>
</dbReference>
<dbReference type="EC" id="6.1.1.21" evidence="3 11"/>
<comment type="similarity">
    <text evidence="1">Belongs to the class-II aminoacyl-tRNA synthetase family.</text>
</comment>
<dbReference type="InterPro" id="IPR004154">
    <property type="entry name" value="Anticodon-bd"/>
</dbReference>
<dbReference type="PANTHER" id="PTHR11476">
    <property type="entry name" value="HISTIDYL-TRNA SYNTHETASE"/>
    <property type="match status" value="1"/>
</dbReference>
<evidence type="ECO:0000256" key="6">
    <source>
        <dbReference type="ARBA" id="ARBA00022741"/>
    </source>
</evidence>
<evidence type="ECO:0000256" key="9">
    <source>
        <dbReference type="ARBA" id="ARBA00023146"/>
    </source>
</evidence>
<dbReference type="PROSITE" id="PS50862">
    <property type="entry name" value="AA_TRNA_LIGASE_II"/>
    <property type="match status" value="1"/>
</dbReference>
<dbReference type="Gene3D" id="3.30.930.10">
    <property type="entry name" value="Bira Bifunctional Protein, Domain 2"/>
    <property type="match status" value="1"/>
</dbReference>
<dbReference type="EMBL" id="BAAAQR010000004">
    <property type="protein sequence ID" value="GAA2144577.1"/>
    <property type="molecule type" value="Genomic_DNA"/>
</dbReference>
<feature type="domain" description="Aminoacyl-transfer RNA synthetases class-II family profile" evidence="13">
    <location>
        <begin position="21"/>
        <end position="349"/>
    </location>
</feature>
<evidence type="ECO:0000256" key="3">
    <source>
        <dbReference type="ARBA" id="ARBA00012815"/>
    </source>
</evidence>
<keyword evidence="5" id="KW-0963">Cytoplasm</keyword>
<keyword evidence="14" id="KW-0436">Ligase</keyword>
<evidence type="ECO:0000256" key="12">
    <source>
        <dbReference type="SAM" id="MobiDB-lite"/>
    </source>
</evidence>